<evidence type="ECO:0000256" key="4">
    <source>
        <dbReference type="ARBA" id="ARBA00022475"/>
    </source>
</evidence>
<dbReference type="InterPro" id="IPR050980">
    <property type="entry name" value="2C_sensor_his_kinase"/>
</dbReference>
<evidence type="ECO:0000313" key="15">
    <source>
        <dbReference type="Proteomes" id="UP000184066"/>
    </source>
</evidence>
<dbReference type="Proteomes" id="UP000184066">
    <property type="component" value="Unassembled WGS sequence"/>
</dbReference>
<dbReference type="Pfam" id="PF00512">
    <property type="entry name" value="HisKA"/>
    <property type="match status" value="1"/>
</dbReference>
<evidence type="ECO:0000256" key="7">
    <source>
        <dbReference type="ARBA" id="ARBA00022741"/>
    </source>
</evidence>
<feature type="region of interest" description="Disordered" evidence="11">
    <location>
        <begin position="476"/>
        <end position="595"/>
    </location>
</feature>
<dbReference type="InterPro" id="IPR036890">
    <property type="entry name" value="HATPase_C_sf"/>
</dbReference>
<keyword evidence="10" id="KW-0175">Coiled coil</keyword>
<dbReference type="SMART" id="SM00387">
    <property type="entry name" value="HATPase_c"/>
    <property type="match status" value="1"/>
</dbReference>
<keyword evidence="8" id="KW-0418">Kinase</keyword>
<dbReference type="InterPro" id="IPR003594">
    <property type="entry name" value="HATPase_dom"/>
</dbReference>
<dbReference type="AlphaFoldDB" id="A0A1M7SQ24"/>
<evidence type="ECO:0000256" key="3">
    <source>
        <dbReference type="ARBA" id="ARBA00012438"/>
    </source>
</evidence>
<feature type="coiled-coil region" evidence="10">
    <location>
        <begin position="223"/>
        <end position="250"/>
    </location>
</feature>
<dbReference type="SMART" id="SM00388">
    <property type="entry name" value="HisKA"/>
    <property type="match status" value="1"/>
</dbReference>
<keyword evidence="15" id="KW-1185">Reference proteome</keyword>
<dbReference type="Pfam" id="PF02518">
    <property type="entry name" value="HATPase_c"/>
    <property type="match status" value="1"/>
</dbReference>
<keyword evidence="12" id="KW-0472">Membrane</keyword>
<evidence type="ECO:0000256" key="11">
    <source>
        <dbReference type="SAM" id="MobiDB-lite"/>
    </source>
</evidence>
<organism evidence="14 15">
    <name type="scientific">Oceanicella actignis</name>
    <dbReference type="NCBI Taxonomy" id="1189325"/>
    <lineage>
        <taxon>Bacteria</taxon>
        <taxon>Pseudomonadati</taxon>
        <taxon>Pseudomonadota</taxon>
        <taxon>Alphaproteobacteria</taxon>
        <taxon>Rhodobacterales</taxon>
        <taxon>Paracoccaceae</taxon>
        <taxon>Oceanicella</taxon>
    </lineage>
</organism>
<keyword evidence="12" id="KW-1133">Transmembrane helix</keyword>
<dbReference type="EC" id="2.7.13.3" evidence="3"/>
<feature type="transmembrane region" description="Helical" evidence="12">
    <location>
        <begin position="166"/>
        <end position="185"/>
    </location>
</feature>
<dbReference type="STRING" id="1189325.SAMN04488119_10177"/>
<dbReference type="PANTHER" id="PTHR44936">
    <property type="entry name" value="SENSOR PROTEIN CREC"/>
    <property type="match status" value="1"/>
</dbReference>
<keyword evidence="4" id="KW-1003">Cell membrane</keyword>
<dbReference type="InterPro" id="IPR036097">
    <property type="entry name" value="HisK_dim/P_sf"/>
</dbReference>
<evidence type="ECO:0000256" key="10">
    <source>
        <dbReference type="SAM" id="Coils"/>
    </source>
</evidence>
<dbReference type="PROSITE" id="PS50109">
    <property type="entry name" value="HIS_KIN"/>
    <property type="match status" value="1"/>
</dbReference>
<dbReference type="PANTHER" id="PTHR44936:SF10">
    <property type="entry name" value="SENSOR PROTEIN RSTB"/>
    <property type="match status" value="1"/>
</dbReference>
<comment type="catalytic activity">
    <reaction evidence="1">
        <text>ATP + protein L-histidine = ADP + protein N-phospho-L-histidine.</text>
        <dbReference type="EC" id="2.7.13.3"/>
    </reaction>
</comment>
<feature type="compositionally biased region" description="Basic and acidic residues" evidence="11">
    <location>
        <begin position="557"/>
        <end position="574"/>
    </location>
</feature>
<evidence type="ECO:0000256" key="8">
    <source>
        <dbReference type="ARBA" id="ARBA00022777"/>
    </source>
</evidence>
<dbReference type="SUPFAM" id="SSF55874">
    <property type="entry name" value="ATPase domain of HSP90 chaperone/DNA topoisomerase II/histidine kinase"/>
    <property type="match status" value="1"/>
</dbReference>
<evidence type="ECO:0000256" key="5">
    <source>
        <dbReference type="ARBA" id="ARBA00022553"/>
    </source>
</evidence>
<dbReference type="CDD" id="cd00082">
    <property type="entry name" value="HisKA"/>
    <property type="match status" value="1"/>
</dbReference>
<dbReference type="RefSeq" id="WP_072746677.1">
    <property type="nucleotide sequence ID" value="NZ_FOHL01000001.1"/>
</dbReference>
<keyword evidence="9" id="KW-0067">ATP-binding</keyword>
<evidence type="ECO:0000256" key="2">
    <source>
        <dbReference type="ARBA" id="ARBA00004651"/>
    </source>
</evidence>
<comment type="subcellular location">
    <subcellularLocation>
        <location evidence="2">Cell membrane</location>
        <topology evidence="2">Multi-pass membrane protein</topology>
    </subcellularLocation>
</comment>
<protein>
    <recommendedName>
        <fullName evidence="3">histidine kinase</fullName>
        <ecNumber evidence="3">2.7.13.3</ecNumber>
    </recommendedName>
</protein>
<dbReference type="GO" id="GO:0005524">
    <property type="term" value="F:ATP binding"/>
    <property type="evidence" value="ECO:0007669"/>
    <property type="project" value="UniProtKB-KW"/>
</dbReference>
<dbReference type="GO" id="GO:0000155">
    <property type="term" value="F:phosphorelay sensor kinase activity"/>
    <property type="evidence" value="ECO:0007669"/>
    <property type="project" value="InterPro"/>
</dbReference>
<keyword evidence="7" id="KW-0547">Nucleotide-binding</keyword>
<keyword evidence="6" id="KW-0808">Transferase</keyword>
<dbReference type="InterPro" id="IPR005467">
    <property type="entry name" value="His_kinase_dom"/>
</dbReference>
<evidence type="ECO:0000256" key="6">
    <source>
        <dbReference type="ARBA" id="ARBA00022679"/>
    </source>
</evidence>
<dbReference type="EMBL" id="FRDL01000003">
    <property type="protein sequence ID" value="SHN60498.1"/>
    <property type="molecule type" value="Genomic_DNA"/>
</dbReference>
<proteinExistence type="predicted"/>
<dbReference type="InterPro" id="IPR004358">
    <property type="entry name" value="Sig_transdc_His_kin-like_C"/>
</dbReference>
<dbReference type="CDD" id="cd00075">
    <property type="entry name" value="HATPase"/>
    <property type="match status" value="1"/>
</dbReference>
<sequence>MLIRSLSGRLLLLTIVFVMVVEVLIFVPSVARFRRDYLNERIVRAHIAAEALLAAPEGAAAPPERRARVLELAGVEGIVYRGPDMRELILAGDMPPPIDATYDLRDAGPVELIADALGCALARPGRVIRVIGRPEGDMAPGEGAAVEAVLEEGPLRAAMLDYGARVMGLSLIISLVTAAFIVLSVRRFVVRPMLRVIDNMRAFRRDPEDARRVITPDSRIAEIAAAQTALAEMETELRAALRQRARLAAQGEAVAKIGHDLRNILTTARLLADRLEGSDDPTVRRVAPKLLRALDRAASLCRSTLEYGKAEEPEPEIRAVRLRQLVEEVRDAVFPDGEGGPGRPRLVNAAPEGLTVAADPEQLHRILTNLARNARQALEGAGRDGQIRIEAASGGGVVRIDVVDDGPGLPARAIENLFKPFKGGARSGGSGLGLAIAAELARAHGGALELVATGPEGARFRLTLPERADLALLARPAPEKDAAPGAAVEAGGEGAAPGGAARAGGESVAPGGADGARTAGAAAPAAPPLGSGSARPAASAPARGDVSGPARGANDAGAERTGAKDSGAKDRGANDPRGAASAPGRPPTEAEGENT</sequence>
<evidence type="ECO:0000256" key="9">
    <source>
        <dbReference type="ARBA" id="ARBA00022840"/>
    </source>
</evidence>
<evidence type="ECO:0000256" key="12">
    <source>
        <dbReference type="SAM" id="Phobius"/>
    </source>
</evidence>
<evidence type="ECO:0000313" key="14">
    <source>
        <dbReference type="EMBL" id="SHN60498.1"/>
    </source>
</evidence>
<dbReference type="InterPro" id="IPR003661">
    <property type="entry name" value="HisK_dim/P_dom"/>
</dbReference>
<dbReference type="Gene3D" id="1.10.287.130">
    <property type="match status" value="1"/>
</dbReference>
<dbReference type="GO" id="GO:0005886">
    <property type="term" value="C:plasma membrane"/>
    <property type="evidence" value="ECO:0007669"/>
    <property type="project" value="UniProtKB-SubCell"/>
</dbReference>
<evidence type="ECO:0000259" key="13">
    <source>
        <dbReference type="PROSITE" id="PS50109"/>
    </source>
</evidence>
<dbReference type="Gene3D" id="3.30.565.10">
    <property type="entry name" value="Histidine kinase-like ATPase, C-terminal domain"/>
    <property type="match status" value="1"/>
</dbReference>
<accession>A0A1M7SQ24</accession>
<dbReference type="SUPFAM" id="SSF47384">
    <property type="entry name" value="Homodimeric domain of signal transducing histidine kinase"/>
    <property type="match status" value="1"/>
</dbReference>
<keyword evidence="12" id="KW-0812">Transmembrane</keyword>
<feature type="compositionally biased region" description="Low complexity" evidence="11">
    <location>
        <begin position="498"/>
        <end position="544"/>
    </location>
</feature>
<reference evidence="14 15" key="1">
    <citation type="submission" date="2016-12" db="EMBL/GenBank/DDBJ databases">
        <authorList>
            <person name="Song W.-J."/>
            <person name="Kurnit D.M."/>
        </authorList>
    </citation>
    <scope>NUCLEOTIDE SEQUENCE [LARGE SCALE GENOMIC DNA]</scope>
    <source>
        <strain evidence="14 15">CGMCC 1.10808</strain>
    </source>
</reference>
<name>A0A1M7SQ24_9RHOB</name>
<gene>
    <name evidence="14" type="ORF">SAMN05216200_10378</name>
</gene>
<evidence type="ECO:0000256" key="1">
    <source>
        <dbReference type="ARBA" id="ARBA00000085"/>
    </source>
</evidence>
<keyword evidence="5" id="KW-0597">Phosphoprotein</keyword>
<feature type="transmembrane region" description="Helical" evidence="12">
    <location>
        <begin position="6"/>
        <end position="27"/>
    </location>
</feature>
<feature type="domain" description="Histidine kinase" evidence="13">
    <location>
        <begin position="256"/>
        <end position="468"/>
    </location>
</feature>
<dbReference type="PRINTS" id="PR00344">
    <property type="entry name" value="BCTRLSENSOR"/>
</dbReference>